<dbReference type="PANTHER" id="PTHR23088:SF27">
    <property type="entry name" value="DEAMINATED GLUTATHIONE AMIDASE"/>
    <property type="match status" value="1"/>
</dbReference>
<feature type="region of interest" description="Disordered" evidence="2">
    <location>
        <begin position="1"/>
        <end position="203"/>
    </location>
</feature>
<feature type="compositionally biased region" description="Basic and acidic residues" evidence="2">
    <location>
        <begin position="103"/>
        <end position="119"/>
    </location>
</feature>
<dbReference type="PANTHER" id="PTHR23088">
    <property type="entry name" value="NITRILASE-RELATED"/>
    <property type="match status" value="1"/>
</dbReference>
<dbReference type="CDD" id="cd07581">
    <property type="entry name" value="nitrilase_3"/>
    <property type="match status" value="1"/>
</dbReference>
<accession>A0ABS3R9P8</accession>
<dbReference type="Gene3D" id="3.60.110.10">
    <property type="entry name" value="Carbon-nitrogen hydrolase"/>
    <property type="match status" value="1"/>
</dbReference>
<dbReference type="PROSITE" id="PS01227">
    <property type="entry name" value="UPF0012"/>
    <property type="match status" value="1"/>
</dbReference>
<dbReference type="Proteomes" id="UP000666915">
    <property type="component" value="Unassembled WGS sequence"/>
</dbReference>
<dbReference type="GO" id="GO:0016787">
    <property type="term" value="F:hydrolase activity"/>
    <property type="evidence" value="ECO:0007669"/>
    <property type="project" value="UniProtKB-KW"/>
</dbReference>
<dbReference type="PROSITE" id="PS50263">
    <property type="entry name" value="CN_HYDROLASE"/>
    <property type="match status" value="1"/>
</dbReference>
<evidence type="ECO:0000313" key="5">
    <source>
        <dbReference type="Proteomes" id="UP000666915"/>
    </source>
</evidence>
<feature type="compositionally biased region" description="Low complexity" evidence="2">
    <location>
        <begin position="233"/>
        <end position="251"/>
    </location>
</feature>
<evidence type="ECO:0000313" key="4">
    <source>
        <dbReference type="EMBL" id="MBO2442567.1"/>
    </source>
</evidence>
<dbReference type="SUPFAM" id="SSF56317">
    <property type="entry name" value="Carbon-nitrogen hydrolase"/>
    <property type="match status" value="1"/>
</dbReference>
<keyword evidence="4" id="KW-0378">Hydrolase</keyword>
<evidence type="ECO:0000256" key="1">
    <source>
        <dbReference type="ARBA" id="ARBA00010613"/>
    </source>
</evidence>
<sequence>MERCADSTYSPGAAGLGPSRPAAHRPGARPRRGAGDRDPGDHPGRPRRARARRRRDVLQPLRPRARRRRRAARRAAGVRDARFPAALRARPERQRPRRAARPGRGDDRADRLARLRQHLDPGPAARRGRRPVGDPVARRTARRRRDRQGPARRAPAARQRAGRGPLADRRARRRHLRRGVHPVHAAGDVHRAQPVPAPVRGPPPGREGVLRLHRLRPRHPHPRAQARGRRRAPVAPRGAAGRLRGVQAGVAPAPPAAHRHHALAAGRAGDPGAPLRRRLDAVRRRRQRRDGRGVLRGTARAGHRAPPHQGRGGLRVRIAVGQFASTEDWQTNLKTCMTLIDGAVEGGADLLVLPEDSLALFIDEPDRIAEAAQPLDGPFVTGLLEHTVGSRTTVVVGVHEPAGDGKVHNTLAAIRDGGIVAVYRKVHLYDAFGARESDRVRPGDGEPVVFDCAGWRVGLMTCYDVRFPETARLLVDAGAQVLALPAAWVRGPAKERHWEVMVTARALENTCYVAASGECGRRNIGASMVVDPLGTVRDRLADRPGLLWAVADREELDEARRRLPVLANRRFRVDPSIRPRKETA</sequence>
<dbReference type="InterPro" id="IPR036526">
    <property type="entry name" value="C-N_Hydrolase_sf"/>
</dbReference>
<evidence type="ECO:0000256" key="2">
    <source>
        <dbReference type="SAM" id="MobiDB-lite"/>
    </source>
</evidence>
<reference evidence="4 5" key="1">
    <citation type="submission" date="2021-03" db="EMBL/GenBank/DDBJ databases">
        <authorList>
            <person name="Kanchanasin P."/>
            <person name="Saeng-In P."/>
            <person name="Phongsopitanun W."/>
            <person name="Yuki M."/>
            <person name="Kudo T."/>
            <person name="Ohkuma M."/>
            <person name="Tanasupawat S."/>
        </authorList>
    </citation>
    <scope>NUCLEOTIDE SEQUENCE [LARGE SCALE GENOMIC DNA]</scope>
    <source>
        <strain evidence="4 5">L46</strain>
    </source>
</reference>
<feature type="compositionally biased region" description="Basic residues" evidence="2">
    <location>
        <begin position="170"/>
        <end position="181"/>
    </location>
</feature>
<name>A0ABS3R9P8_9ACTN</name>
<feature type="domain" description="CN hydrolase" evidence="3">
    <location>
        <begin position="316"/>
        <end position="553"/>
    </location>
</feature>
<proteinExistence type="inferred from homology"/>
<dbReference type="InterPro" id="IPR001110">
    <property type="entry name" value="UPF0012_CS"/>
</dbReference>
<comment type="similarity">
    <text evidence="1">Belongs to the carbon-nitrogen hydrolase superfamily. NIT1/NIT2 family.</text>
</comment>
<protein>
    <submittedName>
        <fullName evidence="4">Carbon-nitrogen hydrolase family protein</fullName>
    </submittedName>
</protein>
<feature type="compositionally biased region" description="Basic residues" evidence="2">
    <location>
        <begin position="45"/>
        <end position="55"/>
    </location>
</feature>
<feature type="compositionally biased region" description="Basic and acidic residues" evidence="2">
    <location>
        <begin position="33"/>
        <end position="44"/>
    </location>
</feature>
<dbReference type="Pfam" id="PF00795">
    <property type="entry name" value="CN_hydrolase"/>
    <property type="match status" value="1"/>
</dbReference>
<dbReference type="InterPro" id="IPR003010">
    <property type="entry name" value="C-N_Hydrolase"/>
</dbReference>
<dbReference type="EMBL" id="JAGEOK010000026">
    <property type="protein sequence ID" value="MBO2442567.1"/>
    <property type="molecule type" value="Genomic_DNA"/>
</dbReference>
<feature type="compositionally biased region" description="Basic residues" evidence="2">
    <location>
        <begin position="217"/>
        <end position="232"/>
    </location>
</feature>
<feature type="compositionally biased region" description="Basic residues" evidence="2">
    <location>
        <begin position="22"/>
        <end position="32"/>
    </location>
</feature>
<gene>
    <name evidence="4" type="ORF">J4557_34070</name>
</gene>
<feature type="region of interest" description="Disordered" evidence="2">
    <location>
        <begin position="217"/>
        <end position="311"/>
    </location>
</feature>
<organism evidence="4 5">
    <name type="scientific">Actinomadura nitritigenes</name>
    <dbReference type="NCBI Taxonomy" id="134602"/>
    <lineage>
        <taxon>Bacteria</taxon>
        <taxon>Bacillati</taxon>
        <taxon>Actinomycetota</taxon>
        <taxon>Actinomycetes</taxon>
        <taxon>Streptosporangiales</taxon>
        <taxon>Thermomonosporaceae</taxon>
        <taxon>Actinomadura</taxon>
    </lineage>
</organism>
<feature type="compositionally biased region" description="Low complexity" evidence="2">
    <location>
        <begin position="151"/>
        <end position="165"/>
    </location>
</feature>
<keyword evidence="5" id="KW-1185">Reference proteome</keyword>
<feature type="compositionally biased region" description="Basic residues" evidence="2">
    <location>
        <begin position="63"/>
        <end position="73"/>
    </location>
</feature>
<evidence type="ECO:0000259" key="3">
    <source>
        <dbReference type="PROSITE" id="PS50263"/>
    </source>
</evidence>
<comment type="caution">
    <text evidence="4">The sequence shown here is derived from an EMBL/GenBank/DDBJ whole genome shotgun (WGS) entry which is preliminary data.</text>
</comment>